<name>A0A0V0H0Z6_SOLCH</name>
<proteinExistence type="predicted"/>
<dbReference type="SUPFAM" id="SSF52058">
    <property type="entry name" value="L domain-like"/>
    <property type="match status" value="1"/>
</dbReference>
<evidence type="ECO:0000313" key="1">
    <source>
        <dbReference type="EMBL" id="JAP14066.1"/>
    </source>
</evidence>
<dbReference type="PANTHER" id="PTHR15140:SF37">
    <property type="entry name" value="UBIQUITIN-LIKE DOMAIN-CONTAINING PROTEIN"/>
    <property type="match status" value="1"/>
</dbReference>
<reference evidence="1" key="1">
    <citation type="submission" date="2015-12" db="EMBL/GenBank/DDBJ databases">
        <title>Gene expression during late stages of embryo sac development: a critical building block for successful pollen-pistil interactions.</title>
        <authorList>
            <person name="Liu Y."/>
            <person name="Joly V."/>
            <person name="Sabar M."/>
            <person name="Matton D.P."/>
        </authorList>
    </citation>
    <scope>NUCLEOTIDE SEQUENCE</scope>
</reference>
<organism evidence="1">
    <name type="scientific">Solanum chacoense</name>
    <name type="common">Chaco potato</name>
    <dbReference type="NCBI Taxonomy" id="4108"/>
    <lineage>
        <taxon>Eukaryota</taxon>
        <taxon>Viridiplantae</taxon>
        <taxon>Streptophyta</taxon>
        <taxon>Embryophyta</taxon>
        <taxon>Tracheophyta</taxon>
        <taxon>Spermatophyta</taxon>
        <taxon>Magnoliopsida</taxon>
        <taxon>eudicotyledons</taxon>
        <taxon>Gunneridae</taxon>
        <taxon>Pentapetalae</taxon>
        <taxon>asterids</taxon>
        <taxon>lamiids</taxon>
        <taxon>Solanales</taxon>
        <taxon>Solanaceae</taxon>
        <taxon>Solanoideae</taxon>
        <taxon>Solaneae</taxon>
        <taxon>Solanum</taxon>
    </lineage>
</organism>
<dbReference type="AlphaFoldDB" id="A0A0V0H0Z6"/>
<protein>
    <submittedName>
        <fullName evidence="1">Putative ovule protein</fullName>
    </submittedName>
</protein>
<accession>A0A0V0H0Z6</accession>
<dbReference type="EMBL" id="GEDG01027108">
    <property type="protein sequence ID" value="JAP14066.1"/>
    <property type="molecule type" value="Transcribed_RNA"/>
</dbReference>
<dbReference type="Gene3D" id="3.80.10.10">
    <property type="entry name" value="Ribonuclease Inhibitor"/>
    <property type="match status" value="1"/>
</dbReference>
<dbReference type="InterPro" id="IPR032675">
    <property type="entry name" value="LRR_dom_sf"/>
</dbReference>
<dbReference type="PANTHER" id="PTHR15140">
    <property type="entry name" value="TUBULIN-SPECIFIC CHAPERONE E"/>
    <property type="match status" value="1"/>
</dbReference>
<sequence>MRTSTSNECQLHCSIDIIDLNCYANEYSTVLLDFLSCKVLRTLQFKGFIGPLSPSAEISPNLTHLLLHKSCLKQDSMPILEKLPSLGTLVLNDDAYMGKEMVCSASGFPQLKCLRLLNLSELQRIQVENTAMPILSDIEINNCQKLDINSIPTLPRTTYHRVVLTLFHPRRFLLMKYIATPAFSTMITQFFLKTNPPP</sequence>